<gene>
    <name evidence="5" type="ORF">H0185_09710</name>
</gene>
<proteinExistence type="predicted"/>
<sequence length="439" mass="47548">MKKQLLSLAIVSTLSLSSLLSPVMVNRASAEDISKLKQNQEEINKERSSLNSEIKEKESKINEIKSEKASVDAEIKRLDLAVEDATTKLEEKNAQIEQTQKEIKDLKAEIAIIIERIEKRNELLKERAASYQESGGNISYLDVLFGAQSFSDFIDRVGAVATLVQADKDILDQHQKDKTDYETKQKEVEQKLADLKKMKAELETLKATLDSQREEKAKLMQSLQHEEEQMHAEMIAAEEENAVLASQAAAIQRAINLEQSRQAELEKQRAAEAAAAAAASASTSSASTQKSNGGGSNTVQAASLPAVSSGSFTWPASGVVSSGFRGSRSNHHGVDIAKGGPNVPIVAAADGVVIRSYYSSSYGNAIFVSHSINGQVYTTVYAHMSSRSVGSGAVVKKGQRIGTMGNTGQSFGQHLHFELHKGKWNGSKSNAVNPLSYLP</sequence>
<dbReference type="Proteomes" id="UP000769780">
    <property type="component" value="Unassembled WGS sequence"/>
</dbReference>
<evidence type="ECO:0000313" key="6">
    <source>
        <dbReference type="Proteomes" id="UP000769780"/>
    </source>
</evidence>
<feature type="domain" description="M23ase beta-sheet core" evidence="3">
    <location>
        <begin position="330"/>
        <end position="430"/>
    </location>
</feature>
<dbReference type="PANTHER" id="PTHR21666">
    <property type="entry name" value="PEPTIDASE-RELATED"/>
    <property type="match status" value="1"/>
</dbReference>
<evidence type="ECO:0000256" key="1">
    <source>
        <dbReference type="ARBA" id="ARBA00022729"/>
    </source>
</evidence>
<dbReference type="InterPro" id="IPR016047">
    <property type="entry name" value="M23ase_b-sheet_dom"/>
</dbReference>
<protein>
    <submittedName>
        <fullName evidence="5">Peptidoglycan DD-metalloendopeptidase family protein</fullName>
    </submittedName>
</protein>
<reference evidence="5 6" key="1">
    <citation type="submission" date="2020-07" db="EMBL/GenBank/DDBJ databases">
        <title>Fungal Genomes of the International Space Station.</title>
        <authorList>
            <person name="Seuylemezian A."/>
            <person name="Singh N.K."/>
            <person name="Wood J."/>
            <person name="Venkateswaran K."/>
        </authorList>
    </citation>
    <scope>NUCLEOTIDE SEQUENCE [LARGE SCALE GENOMIC DNA]</scope>
    <source>
        <strain evidence="5 6">PL-B2</strain>
    </source>
</reference>
<feature type="coiled-coil region" evidence="2">
    <location>
        <begin position="26"/>
        <end position="134"/>
    </location>
</feature>
<evidence type="ECO:0000256" key="2">
    <source>
        <dbReference type="SAM" id="Coils"/>
    </source>
</evidence>
<dbReference type="InterPro" id="IPR011055">
    <property type="entry name" value="Dup_hybrid_motif"/>
</dbReference>
<dbReference type="RefSeq" id="WP_221873297.1">
    <property type="nucleotide sequence ID" value="NZ_JACWFH010000009.1"/>
</dbReference>
<feature type="domain" description="Peptidoglycan hydrolase PcsB coiled-coil" evidence="4">
    <location>
        <begin position="110"/>
        <end position="184"/>
    </location>
</feature>
<keyword evidence="6" id="KW-1185">Reference proteome</keyword>
<dbReference type="InterPro" id="IPR050570">
    <property type="entry name" value="Cell_wall_metabolism_enzyme"/>
</dbReference>
<evidence type="ECO:0000259" key="3">
    <source>
        <dbReference type="Pfam" id="PF01551"/>
    </source>
</evidence>
<dbReference type="Gene3D" id="2.70.70.10">
    <property type="entry name" value="Glucose Permease (Domain IIA)"/>
    <property type="match status" value="1"/>
</dbReference>
<dbReference type="Pfam" id="PF01551">
    <property type="entry name" value="Peptidase_M23"/>
    <property type="match status" value="1"/>
</dbReference>
<keyword evidence="2" id="KW-0175">Coiled coil</keyword>
<dbReference type="Gene3D" id="6.10.250.3150">
    <property type="match status" value="1"/>
</dbReference>
<dbReference type="CDD" id="cd12797">
    <property type="entry name" value="M23_peptidase"/>
    <property type="match status" value="1"/>
</dbReference>
<dbReference type="SUPFAM" id="SSF51261">
    <property type="entry name" value="Duplicated hybrid motif"/>
    <property type="match status" value="1"/>
</dbReference>
<name>A0ABS7K4P1_9BACI</name>
<organism evidence="5 6">
    <name type="scientific">Mesobacillus maritimus</name>
    <dbReference type="NCBI Taxonomy" id="1643336"/>
    <lineage>
        <taxon>Bacteria</taxon>
        <taxon>Bacillati</taxon>
        <taxon>Bacillota</taxon>
        <taxon>Bacilli</taxon>
        <taxon>Bacillales</taxon>
        <taxon>Bacillaceae</taxon>
        <taxon>Mesobacillus</taxon>
    </lineage>
</organism>
<dbReference type="InterPro" id="IPR057309">
    <property type="entry name" value="PcsB_CC"/>
</dbReference>
<dbReference type="PANTHER" id="PTHR21666:SF270">
    <property type="entry name" value="MUREIN HYDROLASE ACTIVATOR ENVC"/>
    <property type="match status" value="1"/>
</dbReference>
<dbReference type="Pfam" id="PF24568">
    <property type="entry name" value="CC_PcsB"/>
    <property type="match status" value="1"/>
</dbReference>
<accession>A0ABS7K4P1</accession>
<evidence type="ECO:0000259" key="4">
    <source>
        <dbReference type="Pfam" id="PF24568"/>
    </source>
</evidence>
<evidence type="ECO:0000313" key="5">
    <source>
        <dbReference type="EMBL" id="MBY0097085.1"/>
    </source>
</evidence>
<feature type="coiled-coil region" evidence="2">
    <location>
        <begin position="171"/>
        <end position="268"/>
    </location>
</feature>
<comment type="caution">
    <text evidence="5">The sequence shown here is derived from an EMBL/GenBank/DDBJ whole genome shotgun (WGS) entry which is preliminary data.</text>
</comment>
<keyword evidence="1" id="KW-0732">Signal</keyword>
<dbReference type="EMBL" id="JACWFH010000009">
    <property type="protein sequence ID" value="MBY0097085.1"/>
    <property type="molecule type" value="Genomic_DNA"/>
</dbReference>